<sequence>MPSNKNSHFYVGCYTDSPSQSCGIGQVVLNGQTGELTRVEDLYSLRNPSYLLETEQGIVTVSEVVRDQGAQVVHITNEATVTKPLNGDYPCHLAVSPDKRYLAIANYASGNVNVFQLNDAGEPQQAIGDLYVDGCGPNADRQEAPHAHQVTFLAHTPHLAVVDLGADAIHFYHHDQAAQFSHEQSVALTAGSGPRHMVFNQRESVAYVVCELSETLVVLRKHADGKWCVTSEQKLITEQETGEAAAAIKLSADERYVYVSCRAQNTLCVFDVSADTPKLIGRYPTGGDFPRDFTLSQDGKWLLVANQHSNNIVSFKLDHQTGQLEASGFTCQIDAPVCVVEKTAFNAN</sequence>
<dbReference type="AlphaFoldDB" id="A0A0F4NIA8"/>
<dbReference type="InterPro" id="IPR011048">
    <property type="entry name" value="Haem_d1_sf"/>
</dbReference>
<dbReference type="OrthoDB" id="9790815at2"/>
<evidence type="ECO:0000256" key="1">
    <source>
        <dbReference type="ARBA" id="ARBA00005564"/>
    </source>
</evidence>
<dbReference type="RefSeq" id="WP_045956679.1">
    <property type="nucleotide sequence ID" value="NZ_JXXV01000028.1"/>
</dbReference>
<dbReference type="GO" id="GO:0017057">
    <property type="term" value="F:6-phosphogluconolactonase activity"/>
    <property type="evidence" value="ECO:0007669"/>
    <property type="project" value="TreeGrafter"/>
</dbReference>
<dbReference type="EMBL" id="JXXV01000028">
    <property type="protein sequence ID" value="KJY81796.1"/>
    <property type="molecule type" value="Genomic_DNA"/>
</dbReference>
<gene>
    <name evidence="3" type="ORF">TW81_15690</name>
</gene>
<evidence type="ECO:0000256" key="2">
    <source>
        <dbReference type="ARBA" id="ARBA00022526"/>
    </source>
</evidence>
<accession>A0A0F4NIA8</accession>
<evidence type="ECO:0000313" key="4">
    <source>
        <dbReference type="Proteomes" id="UP000033673"/>
    </source>
</evidence>
<protein>
    <submittedName>
        <fullName evidence="3">6-phosphogluconolactonase</fullName>
    </submittedName>
</protein>
<dbReference type="PATRIC" id="fig|579748.3.peg.3241"/>
<dbReference type="InterPro" id="IPR019405">
    <property type="entry name" value="Lactonase_7-beta_prop"/>
</dbReference>
<dbReference type="PANTHER" id="PTHR30344:SF1">
    <property type="entry name" value="6-PHOSPHOGLUCONOLACTONASE"/>
    <property type="match status" value="1"/>
</dbReference>
<comment type="similarity">
    <text evidence="1">Belongs to the cycloisomerase 2 family.</text>
</comment>
<evidence type="ECO:0000313" key="3">
    <source>
        <dbReference type="EMBL" id="KJY81796.1"/>
    </source>
</evidence>
<dbReference type="InterPro" id="IPR050282">
    <property type="entry name" value="Cycloisomerase_2"/>
</dbReference>
<keyword evidence="2" id="KW-0313">Glucose metabolism</keyword>
<dbReference type="GO" id="GO:0006006">
    <property type="term" value="P:glucose metabolic process"/>
    <property type="evidence" value="ECO:0007669"/>
    <property type="project" value="UniProtKB-KW"/>
</dbReference>
<reference evidence="3 4" key="1">
    <citation type="journal article" date="2015" name="BMC Genomics">
        <title>Genome mining reveals unlocked bioactive potential of marine Gram-negative bacteria.</title>
        <authorList>
            <person name="Machado H."/>
            <person name="Sonnenschein E.C."/>
            <person name="Melchiorsen J."/>
            <person name="Gram L."/>
        </authorList>
    </citation>
    <scope>NUCLEOTIDE SEQUENCE [LARGE SCALE GENOMIC DNA]</scope>
    <source>
        <strain evidence="3 4">S2757</strain>
    </source>
</reference>
<keyword evidence="4" id="KW-1185">Reference proteome</keyword>
<dbReference type="SUPFAM" id="SSF51004">
    <property type="entry name" value="C-terminal (heme d1) domain of cytochrome cd1-nitrite reductase"/>
    <property type="match status" value="1"/>
</dbReference>
<dbReference type="Pfam" id="PF10282">
    <property type="entry name" value="Lactonase"/>
    <property type="match status" value="1"/>
</dbReference>
<proteinExistence type="inferred from homology"/>
<dbReference type="STRING" id="579748.TW81_15690"/>
<keyword evidence="2" id="KW-0119">Carbohydrate metabolism</keyword>
<dbReference type="Gene3D" id="2.130.10.10">
    <property type="entry name" value="YVTN repeat-like/Quinoprotein amine dehydrogenase"/>
    <property type="match status" value="1"/>
</dbReference>
<comment type="caution">
    <text evidence="3">The sequence shown here is derived from an EMBL/GenBank/DDBJ whole genome shotgun (WGS) entry which is preliminary data.</text>
</comment>
<organism evidence="3 4">
    <name type="scientific">Vibrio galatheae</name>
    <dbReference type="NCBI Taxonomy" id="579748"/>
    <lineage>
        <taxon>Bacteria</taxon>
        <taxon>Pseudomonadati</taxon>
        <taxon>Pseudomonadota</taxon>
        <taxon>Gammaproteobacteria</taxon>
        <taxon>Vibrionales</taxon>
        <taxon>Vibrionaceae</taxon>
        <taxon>Vibrio</taxon>
    </lineage>
</organism>
<dbReference type="InterPro" id="IPR015943">
    <property type="entry name" value="WD40/YVTN_repeat-like_dom_sf"/>
</dbReference>
<name>A0A0F4NIA8_9VIBR</name>
<dbReference type="Proteomes" id="UP000033673">
    <property type="component" value="Unassembled WGS sequence"/>
</dbReference>
<dbReference type="PANTHER" id="PTHR30344">
    <property type="entry name" value="6-PHOSPHOGLUCONOLACTONASE-RELATED"/>
    <property type="match status" value="1"/>
</dbReference>